<evidence type="ECO:0000313" key="4">
    <source>
        <dbReference type="Proteomes" id="UP000272464"/>
    </source>
</evidence>
<dbReference type="InterPro" id="IPR005835">
    <property type="entry name" value="NTP_transferase_dom"/>
</dbReference>
<sequence length="451" mass="48761">MKIILLSGGSGKRLWPLSGEVRSKTFLKLLPAPDGSRESMIQRVCRQLGEAGLLDSATIVTHHSQLELMRSQIGNRIPILTESHKRGTLTAIALACAYLQSQPGADPSEPLIFMPVDPYVEASFFGLLRTLPSVLSSSGANIALIGTRPTFPSTQYGYIVPEAANSNTGDIYRRVSKFAEKPDMNQARVLLQKDALWNCGVFAFSLGFISEALLGYGLPGDYDQLLQLYEGLSEASFDKEIVEHTKNTVVVPYEGAWEDLGSWDTFTKHLGTNSIGPGSISGDSSNTHLVSELDQPIHVIGVSNLIIAASHDGILVASKENSSRIKELDPGKSILPSNTEYSWGSSRILRRSGPLKTPGELISVVRVLQGKHMGEPATPEWTMIWMVLSGSGQVKVNGSTRAVKPGDVLEIKPGTPYSLEANTELEFVSVKFREPVPPAQLPASISPAPTD</sequence>
<dbReference type="EMBL" id="RZNX01000003">
    <property type="protein sequence ID" value="RUT31596.1"/>
    <property type="molecule type" value="Genomic_DNA"/>
</dbReference>
<dbReference type="Pfam" id="PF07883">
    <property type="entry name" value="Cupin_2"/>
    <property type="match status" value="1"/>
</dbReference>
<reference evidence="3 4" key="1">
    <citation type="submission" date="2018-12" db="EMBL/GenBank/DDBJ databases">
        <authorList>
            <person name="Sun L."/>
            <person name="Chen Z."/>
        </authorList>
    </citation>
    <scope>NUCLEOTIDE SEQUENCE [LARGE SCALE GENOMIC DNA]</scope>
    <source>
        <strain evidence="3 4">3-5-3</strain>
    </source>
</reference>
<feature type="domain" description="Cupin type-2" evidence="2">
    <location>
        <begin position="368"/>
        <end position="430"/>
    </location>
</feature>
<dbReference type="PANTHER" id="PTHR46390:SF1">
    <property type="entry name" value="MANNOSE-1-PHOSPHATE GUANYLYLTRANSFERASE"/>
    <property type="match status" value="1"/>
</dbReference>
<feature type="domain" description="Nucleotidyl transferase" evidence="1">
    <location>
        <begin position="3"/>
        <end position="268"/>
    </location>
</feature>
<dbReference type="OrthoDB" id="9806359at2"/>
<dbReference type="Gene3D" id="3.90.550.10">
    <property type="entry name" value="Spore Coat Polysaccharide Biosynthesis Protein SpsA, Chain A"/>
    <property type="match status" value="1"/>
</dbReference>
<dbReference type="RefSeq" id="WP_127198977.1">
    <property type="nucleotide sequence ID" value="NZ_RZNX01000003.1"/>
</dbReference>
<name>A0A433XC02_9BACL</name>
<organism evidence="3 4">
    <name type="scientific">Paenibacillus zeisoli</name>
    <dbReference type="NCBI Taxonomy" id="2496267"/>
    <lineage>
        <taxon>Bacteria</taxon>
        <taxon>Bacillati</taxon>
        <taxon>Bacillota</taxon>
        <taxon>Bacilli</taxon>
        <taxon>Bacillales</taxon>
        <taxon>Paenibacillaceae</taxon>
        <taxon>Paenibacillus</taxon>
    </lineage>
</organism>
<keyword evidence="4" id="KW-1185">Reference proteome</keyword>
<dbReference type="SUPFAM" id="SSF51182">
    <property type="entry name" value="RmlC-like cupins"/>
    <property type="match status" value="1"/>
</dbReference>
<dbReference type="InterPro" id="IPR013096">
    <property type="entry name" value="Cupin_2"/>
</dbReference>
<evidence type="ECO:0000313" key="3">
    <source>
        <dbReference type="EMBL" id="RUT31596.1"/>
    </source>
</evidence>
<dbReference type="InterPro" id="IPR014710">
    <property type="entry name" value="RmlC-like_jellyroll"/>
</dbReference>
<dbReference type="Proteomes" id="UP000272464">
    <property type="component" value="Unassembled WGS sequence"/>
</dbReference>
<dbReference type="GO" id="GO:0009298">
    <property type="term" value="P:GDP-mannose biosynthetic process"/>
    <property type="evidence" value="ECO:0007669"/>
    <property type="project" value="TreeGrafter"/>
</dbReference>
<dbReference type="Gene3D" id="2.60.120.10">
    <property type="entry name" value="Jelly Rolls"/>
    <property type="match status" value="1"/>
</dbReference>
<dbReference type="Pfam" id="PF00483">
    <property type="entry name" value="NTP_transferase"/>
    <property type="match status" value="1"/>
</dbReference>
<comment type="caution">
    <text evidence="3">The sequence shown here is derived from an EMBL/GenBank/DDBJ whole genome shotgun (WGS) entry which is preliminary data.</text>
</comment>
<dbReference type="InterPro" id="IPR051161">
    <property type="entry name" value="Mannose-6P_isomerase_type2"/>
</dbReference>
<evidence type="ECO:0000259" key="1">
    <source>
        <dbReference type="Pfam" id="PF00483"/>
    </source>
</evidence>
<dbReference type="InterPro" id="IPR029044">
    <property type="entry name" value="Nucleotide-diphossugar_trans"/>
</dbReference>
<evidence type="ECO:0000259" key="2">
    <source>
        <dbReference type="Pfam" id="PF07883"/>
    </source>
</evidence>
<dbReference type="PANTHER" id="PTHR46390">
    <property type="entry name" value="MANNOSE-1-PHOSPHATE GUANYLYLTRANSFERASE"/>
    <property type="match status" value="1"/>
</dbReference>
<protein>
    <submittedName>
        <fullName evidence="3">Cupin domain-containing protein</fullName>
    </submittedName>
</protein>
<dbReference type="GO" id="GO:0004475">
    <property type="term" value="F:mannose-1-phosphate guanylyltransferase (GTP) activity"/>
    <property type="evidence" value="ECO:0007669"/>
    <property type="project" value="TreeGrafter"/>
</dbReference>
<accession>A0A433XC02</accession>
<dbReference type="AlphaFoldDB" id="A0A433XC02"/>
<gene>
    <name evidence="3" type="ORF">EJP77_09365</name>
</gene>
<proteinExistence type="predicted"/>
<dbReference type="InterPro" id="IPR011051">
    <property type="entry name" value="RmlC_Cupin_sf"/>
</dbReference>
<dbReference type="SUPFAM" id="SSF53448">
    <property type="entry name" value="Nucleotide-diphospho-sugar transferases"/>
    <property type="match status" value="1"/>
</dbReference>